<dbReference type="GO" id="GO:0046872">
    <property type="term" value="F:metal ion binding"/>
    <property type="evidence" value="ECO:0007669"/>
    <property type="project" value="UniProtKB-KW"/>
</dbReference>
<accession>A0A8J3H5T6</accession>
<protein>
    <submittedName>
        <fullName evidence="6">Aldehyde-activating protein</fullName>
    </submittedName>
</protein>
<keyword evidence="4" id="KW-0456">Lyase</keyword>
<keyword evidence="7" id="KW-1185">Reference proteome</keyword>
<dbReference type="AlphaFoldDB" id="A0A8J3H5T6"/>
<keyword evidence="3" id="KW-0862">Zinc</keyword>
<sequence>MCGAVTLAVRDVPRDFGACHCSMCRRWAGSALLAVTVPETSVSWTGTEAIRTIQSSDWAERAWCDRCGTGLWYRVTAEGPHKGNYELPIGLFDDSNGMIMNSEIYIDLKTDAFAYAGERKRYTEAETMALFGLEGGAE</sequence>
<comment type="caution">
    <text evidence="6">The sequence shown here is derived from an EMBL/GenBank/DDBJ whole genome shotgun (WGS) entry which is preliminary data.</text>
</comment>
<comment type="similarity">
    <text evidence="1">Belongs to the Gfa family.</text>
</comment>
<evidence type="ECO:0000256" key="1">
    <source>
        <dbReference type="ARBA" id="ARBA00005495"/>
    </source>
</evidence>
<evidence type="ECO:0000313" key="6">
    <source>
        <dbReference type="EMBL" id="GHG83273.1"/>
    </source>
</evidence>
<evidence type="ECO:0000256" key="2">
    <source>
        <dbReference type="ARBA" id="ARBA00022723"/>
    </source>
</evidence>
<evidence type="ECO:0000313" key="7">
    <source>
        <dbReference type="Proteomes" id="UP000611500"/>
    </source>
</evidence>
<dbReference type="SUPFAM" id="SSF51316">
    <property type="entry name" value="Mss4-like"/>
    <property type="match status" value="1"/>
</dbReference>
<evidence type="ECO:0000256" key="4">
    <source>
        <dbReference type="ARBA" id="ARBA00023239"/>
    </source>
</evidence>
<dbReference type="GO" id="GO:0016846">
    <property type="term" value="F:carbon-sulfur lyase activity"/>
    <property type="evidence" value="ECO:0007669"/>
    <property type="project" value="InterPro"/>
</dbReference>
<dbReference type="Pfam" id="PF04828">
    <property type="entry name" value="GFA"/>
    <property type="match status" value="1"/>
</dbReference>
<feature type="domain" description="CENP-V/GFA" evidence="5">
    <location>
        <begin position="1"/>
        <end position="114"/>
    </location>
</feature>
<dbReference type="InterPro" id="IPR006913">
    <property type="entry name" value="CENP-V/GFA"/>
</dbReference>
<reference evidence="6" key="2">
    <citation type="submission" date="2020-09" db="EMBL/GenBank/DDBJ databases">
        <authorList>
            <person name="Sun Q."/>
            <person name="Zhou Y."/>
        </authorList>
    </citation>
    <scope>NUCLEOTIDE SEQUENCE</scope>
    <source>
        <strain evidence="6">CGMCC 1.7081</strain>
    </source>
</reference>
<reference evidence="6" key="1">
    <citation type="journal article" date="2014" name="Int. J. Syst. Evol. Microbiol.">
        <title>Complete genome sequence of Corynebacterium casei LMG S-19264T (=DSM 44701T), isolated from a smear-ripened cheese.</title>
        <authorList>
            <consortium name="US DOE Joint Genome Institute (JGI-PGF)"/>
            <person name="Walter F."/>
            <person name="Albersmeier A."/>
            <person name="Kalinowski J."/>
            <person name="Ruckert C."/>
        </authorList>
    </citation>
    <scope>NUCLEOTIDE SEQUENCE</scope>
    <source>
        <strain evidence="6">CGMCC 1.7081</strain>
    </source>
</reference>
<organism evidence="6 7">
    <name type="scientific">Pseudodonghicola xiamenensis</name>
    <dbReference type="NCBI Taxonomy" id="337702"/>
    <lineage>
        <taxon>Bacteria</taxon>
        <taxon>Pseudomonadati</taxon>
        <taxon>Pseudomonadota</taxon>
        <taxon>Alphaproteobacteria</taxon>
        <taxon>Rhodobacterales</taxon>
        <taxon>Paracoccaceae</taxon>
        <taxon>Pseudodonghicola</taxon>
    </lineage>
</organism>
<dbReference type="EMBL" id="BNAP01000002">
    <property type="protein sequence ID" value="GHG83273.1"/>
    <property type="molecule type" value="Genomic_DNA"/>
</dbReference>
<dbReference type="Proteomes" id="UP000611500">
    <property type="component" value="Unassembled WGS sequence"/>
</dbReference>
<dbReference type="InterPro" id="IPR011057">
    <property type="entry name" value="Mss4-like_sf"/>
</dbReference>
<name>A0A8J3H5T6_9RHOB</name>
<evidence type="ECO:0000256" key="3">
    <source>
        <dbReference type="ARBA" id="ARBA00022833"/>
    </source>
</evidence>
<evidence type="ECO:0000259" key="5">
    <source>
        <dbReference type="PROSITE" id="PS51891"/>
    </source>
</evidence>
<dbReference type="PANTHER" id="PTHR33337">
    <property type="entry name" value="GFA DOMAIN-CONTAINING PROTEIN"/>
    <property type="match status" value="1"/>
</dbReference>
<gene>
    <name evidence="6" type="ORF">GCM10010961_08540</name>
</gene>
<proteinExistence type="inferred from homology"/>
<dbReference type="PROSITE" id="PS51891">
    <property type="entry name" value="CENP_V_GFA"/>
    <property type="match status" value="1"/>
</dbReference>
<dbReference type="PANTHER" id="PTHR33337:SF40">
    <property type="entry name" value="CENP-V_GFA DOMAIN-CONTAINING PROTEIN-RELATED"/>
    <property type="match status" value="1"/>
</dbReference>
<dbReference type="Gene3D" id="3.90.1590.10">
    <property type="entry name" value="glutathione-dependent formaldehyde- activating enzyme (gfa)"/>
    <property type="match status" value="1"/>
</dbReference>
<keyword evidence="2" id="KW-0479">Metal-binding</keyword>